<name>A0A837DCE8_9PSEU</name>
<protein>
    <recommendedName>
        <fullName evidence="3">Excreted virulence factor EspC, type VII ESX diderm</fullName>
    </recommendedName>
</protein>
<evidence type="ECO:0000313" key="1">
    <source>
        <dbReference type="EMBL" id="KHF45160.1"/>
    </source>
</evidence>
<evidence type="ECO:0000313" key="2">
    <source>
        <dbReference type="Proteomes" id="UP000030848"/>
    </source>
</evidence>
<reference evidence="1 2" key="1">
    <citation type="submission" date="2014-10" db="EMBL/GenBank/DDBJ databases">
        <title>Genome sequence of Micropolyspora internatus JCM3315.</title>
        <authorList>
            <person name="Shin S.-K."/>
            <person name="Yi H."/>
        </authorList>
    </citation>
    <scope>NUCLEOTIDE SEQUENCE [LARGE SCALE GENOMIC DNA]</scope>
    <source>
        <strain evidence="1 2">JCM 3315</strain>
    </source>
</reference>
<dbReference type="Proteomes" id="UP000030848">
    <property type="component" value="Unassembled WGS sequence"/>
</dbReference>
<evidence type="ECO:0008006" key="3">
    <source>
        <dbReference type="Google" id="ProtNLM"/>
    </source>
</evidence>
<dbReference type="RefSeq" id="WP_037309988.1">
    <property type="nucleotide sequence ID" value="NZ_FOWS01000002.1"/>
</dbReference>
<dbReference type="EMBL" id="JRZE01000003">
    <property type="protein sequence ID" value="KHF45160.1"/>
    <property type="molecule type" value="Genomic_DNA"/>
</dbReference>
<sequence length="101" mass="10661">MAGGQTVDPGKLDAAGTVYEQVGEELISVSERIETNVSTAQVGKAWSHVASDYSDAIDRYRDSVATYGEKVGDFGGKLVKAAKAYEDGEVVSRDMIASKGV</sequence>
<dbReference type="Gene3D" id="1.20.1260.20">
    <property type="entry name" value="PPE superfamily"/>
    <property type="match status" value="1"/>
</dbReference>
<dbReference type="InterPro" id="IPR038332">
    <property type="entry name" value="PPE_sf"/>
</dbReference>
<dbReference type="AlphaFoldDB" id="A0A837DCE8"/>
<organism evidence="1 2">
    <name type="scientific">Saccharomonospora viridis</name>
    <dbReference type="NCBI Taxonomy" id="1852"/>
    <lineage>
        <taxon>Bacteria</taxon>
        <taxon>Bacillati</taxon>
        <taxon>Actinomycetota</taxon>
        <taxon>Actinomycetes</taxon>
        <taxon>Pseudonocardiales</taxon>
        <taxon>Pseudonocardiaceae</taxon>
        <taxon>Saccharomonospora</taxon>
    </lineage>
</organism>
<comment type="caution">
    <text evidence="1">The sequence shown here is derived from an EMBL/GenBank/DDBJ whole genome shotgun (WGS) entry which is preliminary data.</text>
</comment>
<gene>
    <name evidence="1" type="ORF">MINT15_20420</name>
</gene>
<dbReference type="OrthoDB" id="3556294at2"/>
<accession>A0A837DCE8</accession>
<proteinExistence type="predicted"/>